<organism evidence="1 2">
    <name type="scientific">Dallia pectoralis</name>
    <name type="common">Alaska blackfish</name>
    <dbReference type="NCBI Taxonomy" id="75939"/>
    <lineage>
        <taxon>Eukaryota</taxon>
        <taxon>Metazoa</taxon>
        <taxon>Chordata</taxon>
        <taxon>Craniata</taxon>
        <taxon>Vertebrata</taxon>
        <taxon>Euteleostomi</taxon>
        <taxon>Actinopterygii</taxon>
        <taxon>Neopterygii</taxon>
        <taxon>Teleostei</taxon>
        <taxon>Protacanthopterygii</taxon>
        <taxon>Esociformes</taxon>
        <taxon>Umbridae</taxon>
        <taxon>Dallia</taxon>
    </lineage>
</organism>
<evidence type="ECO:0000313" key="1">
    <source>
        <dbReference type="EMBL" id="KAJ7984721.1"/>
    </source>
</evidence>
<gene>
    <name evidence="1" type="ORF">DPEC_G00357690</name>
</gene>
<keyword evidence="2" id="KW-1185">Reference proteome</keyword>
<reference evidence="1" key="1">
    <citation type="submission" date="2021-05" db="EMBL/GenBank/DDBJ databases">
        <authorList>
            <person name="Pan Q."/>
            <person name="Jouanno E."/>
            <person name="Zahm M."/>
            <person name="Klopp C."/>
            <person name="Cabau C."/>
            <person name="Louis A."/>
            <person name="Berthelot C."/>
            <person name="Parey E."/>
            <person name="Roest Crollius H."/>
            <person name="Montfort J."/>
            <person name="Robinson-Rechavi M."/>
            <person name="Bouchez O."/>
            <person name="Lampietro C."/>
            <person name="Lopez Roques C."/>
            <person name="Donnadieu C."/>
            <person name="Postlethwait J."/>
            <person name="Bobe J."/>
            <person name="Dillon D."/>
            <person name="Chandos A."/>
            <person name="von Hippel F."/>
            <person name="Guiguen Y."/>
        </authorList>
    </citation>
    <scope>NUCLEOTIDE SEQUENCE</scope>
    <source>
        <strain evidence="1">YG-Jan2019</strain>
    </source>
</reference>
<protein>
    <submittedName>
        <fullName evidence="1">Uncharacterized protein</fullName>
    </submittedName>
</protein>
<dbReference type="Proteomes" id="UP001157502">
    <property type="component" value="Chromosome 37"/>
</dbReference>
<proteinExistence type="predicted"/>
<accession>A0ACC2F049</accession>
<evidence type="ECO:0000313" key="2">
    <source>
        <dbReference type="Proteomes" id="UP001157502"/>
    </source>
</evidence>
<sequence>MEIEESFSSQRPGDFSPHGSGGDFQFDAEQSETIPEEPNPQPMGDEAVSMQFSQGSWDLSGLSSQLAFIAYRRGLLHRRRIMLLKIKHFRNKSKGPEDVSSTVSFSEESSELEEVEQELLDLVEREKDILQILINNNAETEAEHKPASDQSNTITCQGVYVLPPCGIQERVTLPTPKSNTPSSQSTSVAPEDIVDVKKLHNVPAIVRCPFCEQVVTTKTYRKIGSAPWILCFLSGILGCVAGCCLIPFCLNNLKDVYHSCPECHKKICTSERF</sequence>
<comment type="caution">
    <text evidence="1">The sequence shown here is derived from an EMBL/GenBank/DDBJ whole genome shotgun (WGS) entry which is preliminary data.</text>
</comment>
<name>A0ACC2F049_DALPE</name>
<dbReference type="EMBL" id="CM055764">
    <property type="protein sequence ID" value="KAJ7984721.1"/>
    <property type="molecule type" value="Genomic_DNA"/>
</dbReference>